<organism evidence="1">
    <name type="scientific">Arundo donax</name>
    <name type="common">Giant reed</name>
    <name type="synonym">Donax arundinaceus</name>
    <dbReference type="NCBI Taxonomy" id="35708"/>
    <lineage>
        <taxon>Eukaryota</taxon>
        <taxon>Viridiplantae</taxon>
        <taxon>Streptophyta</taxon>
        <taxon>Embryophyta</taxon>
        <taxon>Tracheophyta</taxon>
        <taxon>Spermatophyta</taxon>
        <taxon>Magnoliopsida</taxon>
        <taxon>Liliopsida</taxon>
        <taxon>Poales</taxon>
        <taxon>Poaceae</taxon>
        <taxon>PACMAD clade</taxon>
        <taxon>Arundinoideae</taxon>
        <taxon>Arundineae</taxon>
        <taxon>Arundo</taxon>
    </lineage>
</organism>
<reference evidence="1" key="2">
    <citation type="journal article" date="2015" name="Data Brief">
        <title>Shoot transcriptome of the giant reed, Arundo donax.</title>
        <authorList>
            <person name="Barrero R.A."/>
            <person name="Guerrero F.D."/>
            <person name="Moolhuijzen P."/>
            <person name="Goolsby J.A."/>
            <person name="Tidwell J."/>
            <person name="Bellgard S.E."/>
            <person name="Bellgard M.I."/>
        </authorList>
    </citation>
    <scope>NUCLEOTIDE SEQUENCE</scope>
    <source>
        <tissue evidence="1">Shoot tissue taken approximately 20 cm above the soil surface</tissue>
    </source>
</reference>
<sequence length="11" mass="1183">MSLTELTSSTN</sequence>
<protein>
    <submittedName>
        <fullName evidence="1">Uncharacterized protein</fullName>
    </submittedName>
</protein>
<name>A0A0A8Y690_ARUDO</name>
<proteinExistence type="predicted"/>
<evidence type="ECO:0000313" key="1">
    <source>
        <dbReference type="EMBL" id="JAD21569.1"/>
    </source>
</evidence>
<dbReference type="EMBL" id="GBRH01276326">
    <property type="protein sequence ID" value="JAD21569.1"/>
    <property type="molecule type" value="Transcribed_RNA"/>
</dbReference>
<reference evidence="1" key="1">
    <citation type="submission" date="2014-09" db="EMBL/GenBank/DDBJ databases">
        <authorList>
            <person name="Magalhaes I.L.F."/>
            <person name="Oliveira U."/>
            <person name="Santos F.R."/>
            <person name="Vidigal T.H.D.A."/>
            <person name="Brescovit A.D."/>
            <person name="Santos A.J."/>
        </authorList>
    </citation>
    <scope>NUCLEOTIDE SEQUENCE</scope>
    <source>
        <tissue evidence="1">Shoot tissue taken approximately 20 cm above the soil surface</tissue>
    </source>
</reference>
<accession>A0A0A8Y690</accession>